<reference evidence="2" key="1">
    <citation type="journal article" date="2017" name="Nature">
        <title>The sunflower genome provides insights into oil metabolism, flowering and Asterid evolution.</title>
        <authorList>
            <person name="Badouin H."/>
            <person name="Gouzy J."/>
            <person name="Grassa C.J."/>
            <person name="Murat F."/>
            <person name="Staton S.E."/>
            <person name="Cottret L."/>
            <person name="Lelandais-Briere C."/>
            <person name="Owens G.L."/>
            <person name="Carrere S."/>
            <person name="Mayjonade B."/>
            <person name="Legrand L."/>
            <person name="Gill N."/>
            <person name="Kane N.C."/>
            <person name="Bowers J.E."/>
            <person name="Hubner S."/>
            <person name="Bellec A."/>
            <person name="Berard A."/>
            <person name="Berges H."/>
            <person name="Blanchet N."/>
            <person name="Boniface M.C."/>
            <person name="Brunel D."/>
            <person name="Catrice O."/>
            <person name="Chaidir N."/>
            <person name="Claudel C."/>
            <person name="Donnadieu C."/>
            <person name="Faraut T."/>
            <person name="Fievet G."/>
            <person name="Helmstetter N."/>
            <person name="King M."/>
            <person name="Knapp S.J."/>
            <person name="Lai Z."/>
            <person name="Le Paslier M.C."/>
            <person name="Lippi Y."/>
            <person name="Lorenzon L."/>
            <person name="Mandel J.R."/>
            <person name="Marage G."/>
            <person name="Marchand G."/>
            <person name="Marquand E."/>
            <person name="Bret-Mestries E."/>
            <person name="Morien E."/>
            <person name="Nambeesan S."/>
            <person name="Nguyen T."/>
            <person name="Pegot-Espagnet P."/>
            <person name="Pouilly N."/>
            <person name="Raftis F."/>
            <person name="Sallet E."/>
            <person name="Schiex T."/>
            <person name="Thomas J."/>
            <person name="Vandecasteele C."/>
            <person name="Vares D."/>
            <person name="Vear F."/>
            <person name="Vautrin S."/>
            <person name="Crespi M."/>
            <person name="Mangin B."/>
            <person name="Burke J.M."/>
            <person name="Salse J."/>
            <person name="Munos S."/>
            <person name="Vincourt P."/>
            <person name="Rieseberg L.H."/>
            <person name="Langlade N.B."/>
        </authorList>
    </citation>
    <scope>NUCLEOTIDE SEQUENCE [LARGE SCALE GENOMIC DNA]</scope>
    <source>
        <strain evidence="2">cv. SF193</strain>
    </source>
</reference>
<keyword evidence="2" id="KW-1185">Reference proteome</keyword>
<dbReference type="EMBL" id="CM007893">
    <property type="protein sequence ID" value="OTG28643.1"/>
    <property type="molecule type" value="Genomic_DNA"/>
</dbReference>
<dbReference type="InParanoid" id="A0A251V042"/>
<accession>A0A251V042</accession>
<protein>
    <submittedName>
        <fullName evidence="1">Uncharacterized protein</fullName>
    </submittedName>
</protein>
<evidence type="ECO:0000313" key="2">
    <source>
        <dbReference type="Proteomes" id="UP000215914"/>
    </source>
</evidence>
<dbReference type="AlphaFoldDB" id="A0A251V042"/>
<dbReference type="Proteomes" id="UP000215914">
    <property type="component" value="Chromosome 4"/>
</dbReference>
<organism evidence="1 2">
    <name type="scientific">Helianthus annuus</name>
    <name type="common">Common sunflower</name>
    <dbReference type="NCBI Taxonomy" id="4232"/>
    <lineage>
        <taxon>Eukaryota</taxon>
        <taxon>Viridiplantae</taxon>
        <taxon>Streptophyta</taxon>
        <taxon>Embryophyta</taxon>
        <taxon>Tracheophyta</taxon>
        <taxon>Spermatophyta</taxon>
        <taxon>Magnoliopsida</taxon>
        <taxon>eudicotyledons</taxon>
        <taxon>Gunneridae</taxon>
        <taxon>Pentapetalae</taxon>
        <taxon>asterids</taxon>
        <taxon>campanulids</taxon>
        <taxon>Asterales</taxon>
        <taxon>Asteraceae</taxon>
        <taxon>Asteroideae</taxon>
        <taxon>Heliantheae alliance</taxon>
        <taxon>Heliantheae</taxon>
        <taxon>Helianthus</taxon>
    </lineage>
</organism>
<evidence type="ECO:0000313" key="1">
    <source>
        <dbReference type="EMBL" id="OTG28643.1"/>
    </source>
</evidence>
<name>A0A251V042_HELAN</name>
<gene>
    <name evidence="1" type="ORF">HannXRQ_Chr04g0113561</name>
</gene>
<sequence>MFESSTFNQFLSLNMFFLRNNTHMQQYYGGIIRRQQHLIRCLGGDHQSNNTLLSVTRMQSVMNPTLEAETL</sequence>
<proteinExistence type="predicted"/>